<accession>A0A343TJA7</accession>
<evidence type="ECO:0000259" key="2">
    <source>
        <dbReference type="Pfam" id="PF25953"/>
    </source>
</evidence>
<reference evidence="4" key="1">
    <citation type="submission" date="2017-11" db="EMBL/GenBank/DDBJ databases">
        <title>Phenotypic and genomic properties of facultatively anaerobic sulfur-reducing natronoarchaea from hypersaline soda lakes.</title>
        <authorList>
            <person name="Sorokin D.Y."/>
            <person name="Kublanov I.V."/>
            <person name="Roman P."/>
            <person name="Sinninghe Damste J.S."/>
            <person name="Golyshin P.N."/>
            <person name="Rojo D."/>
            <person name="Ciordia S."/>
            <person name="Mena M.D.C."/>
            <person name="Ferrer M."/>
            <person name="Messina E."/>
            <person name="Smedile F."/>
            <person name="La Spada G."/>
            <person name="La Cono V."/>
            <person name="Yakimov M.M."/>
        </authorList>
    </citation>
    <scope>NUCLEOTIDE SEQUENCE [LARGE SCALE GENOMIC DNA]</scope>
    <source>
        <strain evidence="4">AArc-Sl</strain>
    </source>
</reference>
<feature type="transmembrane region" description="Helical" evidence="1">
    <location>
        <begin position="38"/>
        <end position="59"/>
    </location>
</feature>
<dbReference type="RefSeq" id="WP_119817351.1">
    <property type="nucleotide sequence ID" value="NZ_CP025066.1"/>
</dbReference>
<keyword evidence="1" id="KW-1133">Transmembrane helix</keyword>
<dbReference type="EMBL" id="CP025066">
    <property type="protein sequence ID" value="AUX09179.1"/>
    <property type="molecule type" value="Genomic_DNA"/>
</dbReference>
<dbReference type="InterPro" id="IPR058304">
    <property type="entry name" value="DUF7991"/>
</dbReference>
<dbReference type="OrthoDB" id="239417at2157"/>
<evidence type="ECO:0000313" key="3">
    <source>
        <dbReference type="EMBL" id="AUX09179.1"/>
    </source>
</evidence>
<organism evidence="3 4">
    <name type="scientific">Halalkaliarchaeum desulfuricum</name>
    <dbReference type="NCBI Taxonomy" id="2055893"/>
    <lineage>
        <taxon>Archaea</taxon>
        <taxon>Methanobacteriati</taxon>
        <taxon>Methanobacteriota</taxon>
        <taxon>Stenosarchaea group</taxon>
        <taxon>Halobacteria</taxon>
        <taxon>Halobacteriales</taxon>
        <taxon>Haloferacaceae</taxon>
        <taxon>Halalkaliarchaeum</taxon>
    </lineage>
</organism>
<feature type="domain" description="DUF7991" evidence="2">
    <location>
        <begin position="1"/>
        <end position="104"/>
    </location>
</feature>
<dbReference type="AlphaFoldDB" id="A0A343TJA7"/>
<gene>
    <name evidence="3" type="ORF">AArcSl_1550</name>
</gene>
<protein>
    <recommendedName>
        <fullName evidence="2">DUF7991 domain-containing protein</fullName>
    </recommendedName>
</protein>
<proteinExistence type="predicted"/>
<keyword evidence="1" id="KW-0472">Membrane</keyword>
<feature type="transmembrane region" description="Helical" evidence="1">
    <location>
        <begin position="71"/>
        <end position="93"/>
    </location>
</feature>
<evidence type="ECO:0000313" key="4">
    <source>
        <dbReference type="Proteomes" id="UP000263012"/>
    </source>
</evidence>
<keyword evidence="1" id="KW-0812">Transmembrane</keyword>
<dbReference type="KEGG" id="hdf:AArcSl_1550"/>
<sequence length="106" mass="11413">MVSVVSLLLLLAVLGLHTLASAIMMRFFRLRLNTTGGWLVYSVLLPPFPLFVSTLLFTGPLGIGFDMGSPAVALSVMIALPMALGFTIDVLYVPAPEEYELPDTAE</sequence>
<dbReference type="GeneID" id="37877901"/>
<evidence type="ECO:0000256" key="1">
    <source>
        <dbReference type="SAM" id="Phobius"/>
    </source>
</evidence>
<dbReference type="Proteomes" id="UP000263012">
    <property type="component" value="Chromosome"/>
</dbReference>
<dbReference type="Pfam" id="PF25953">
    <property type="entry name" value="DUF7991"/>
    <property type="match status" value="1"/>
</dbReference>
<name>A0A343TJA7_9EURY</name>
<keyword evidence="4" id="KW-1185">Reference proteome</keyword>